<evidence type="ECO:0000256" key="2">
    <source>
        <dbReference type="RuleBase" id="RU367083"/>
    </source>
</evidence>
<dbReference type="EMBL" id="CAXLJM020000028">
    <property type="protein sequence ID" value="CAL8096878.1"/>
    <property type="molecule type" value="Genomic_DNA"/>
</dbReference>
<reference evidence="3 4" key="1">
    <citation type="submission" date="2024-08" db="EMBL/GenBank/DDBJ databases">
        <authorList>
            <person name="Cucini C."/>
            <person name="Frati F."/>
        </authorList>
    </citation>
    <scope>NUCLEOTIDE SEQUENCE [LARGE SCALE GENOMIC DNA]</scope>
</reference>
<keyword evidence="2" id="KW-0963">Cytoplasm</keyword>
<protein>
    <recommendedName>
        <fullName evidence="2">CCR4-NOT transcription complex subunit 10</fullName>
    </recommendedName>
</protein>
<dbReference type="PANTHER" id="PTHR12979">
    <property type="entry name" value="CCR4-NOT TRANSCRIPTION COMPLEX SUBUNIT 10"/>
    <property type="match status" value="1"/>
</dbReference>
<keyword evidence="2" id="KW-0539">Nucleus</keyword>
<dbReference type="InterPro" id="IPR011990">
    <property type="entry name" value="TPR-like_helical_dom_sf"/>
</dbReference>
<keyword evidence="4" id="KW-1185">Reference proteome</keyword>
<comment type="caution">
    <text evidence="3">The sequence shown here is derived from an EMBL/GenBank/DDBJ whole genome shotgun (WGS) entry which is preliminary data.</text>
</comment>
<keyword evidence="2" id="KW-0943">RNA-mediated gene silencing</keyword>
<sequence length="687" mass="78002">MAYEDQSEILPLSETEREVCEAAINHFSEEDFQTSADLLANIVANRPNDHRFKHNLAVVEFRQRSCMNWKKFTDELTKAFSDAKLDMEPCLIKQDNLQYPVLWYNLSVIYFHQRRTRKALAVLDRLSKTFSNVMTPLTKRTKLLLIDVLIRVQQYERALNEIEVFEAQLRPSSVDISCAPKLSQGSTAVLQPVSTQATDSKFDGDVRIKLQQYKTLCHLCMKSLKLGKKECRQLFMATGPSSPITYVGTCLKAYHDYLRGNVKKAHKTITNLKQPGTENAESHENILEQYGDLLSAVCLNNEACCDFYLGKPTLAGMNFVKAAAEFDKYSEKDNSTLPLYAAKINMKLELMYNFGVTLLNLRRPTEALKYLNMCLNFYFNNPRLWLRVAECCIQIQKSENESHLSVGDKRRNIIKDHNGSQLSGKIVFVDPCSEYKPANNEDAVKENDKEKPTLEYANICLENALRLVESDSIANEGCLYVKPSTPISSIQEINSLHAAILCAAAYVQLKLENYPLAIKRCHQLMTLHNIPGAYQYLAKMYLGEAYFKYGQLTKAHDALFQENSCDVNFYVPPESDEKKDDTASECSWPGQPTVGTNCSVNVKPLSDWYPNDERSAKAVLVYNQTVKLCCSGELNKASELLRQWISRNEGRALAPEFIKLAAYLHIRLGNIEKAKSLLHTTTGKLKR</sequence>
<dbReference type="InterPro" id="IPR039740">
    <property type="entry name" value="CNOT10"/>
</dbReference>
<proteinExistence type="inferred from homology"/>
<keyword evidence="2" id="KW-0810">Translation regulation</keyword>
<evidence type="ECO:0000313" key="3">
    <source>
        <dbReference type="EMBL" id="CAL8096878.1"/>
    </source>
</evidence>
<comment type="function">
    <text evidence="2">Component of the CCR4-NOT complex which is one of the major cellular mRNA deadenylases and is linked to various cellular processes including bulk mRNA degradation, miRNA-mediated repression, translational repression during translational initiation and general transcription regulation.</text>
</comment>
<dbReference type="SMART" id="SM00028">
    <property type="entry name" value="TPR"/>
    <property type="match status" value="3"/>
</dbReference>
<dbReference type="Proteomes" id="UP001642540">
    <property type="component" value="Unassembled WGS sequence"/>
</dbReference>
<evidence type="ECO:0000313" key="4">
    <source>
        <dbReference type="Proteomes" id="UP001642540"/>
    </source>
</evidence>
<dbReference type="SUPFAM" id="SSF48452">
    <property type="entry name" value="TPR-like"/>
    <property type="match status" value="3"/>
</dbReference>
<dbReference type="InterPro" id="IPR019734">
    <property type="entry name" value="TPR_rpt"/>
</dbReference>
<evidence type="ECO:0000256" key="1">
    <source>
        <dbReference type="ARBA" id="ARBA00010080"/>
    </source>
</evidence>
<comment type="subcellular location">
    <subcellularLocation>
        <location evidence="2">Cytoplasm</location>
    </subcellularLocation>
    <subcellularLocation>
        <location evidence="2">Nucleus</location>
    </subcellularLocation>
</comment>
<name>A0ABP1QF62_9HEXA</name>
<organism evidence="3 4">
    <name type="scientific">Orchesella dallaii</name>
    <dbReference type="NCBI Taxonomy" id="48710"/>
    <lineage>
        <taxon>Eukaryota</taxon>
        <taxon>Metazoa</taxon>
        <taxon>Ecdysozoa</taxon>
        <taxon>Arthropoda</taxon>
        <taxon>Hexapoda</taxon>
        <taxon>Collembola</taxon>
        <taxon>Entomobryomorpha</taxon>
        <taxon>Entomobryoidea</taxon>
        <taxon>Orchesellidae</taxon>
        <taxon>Orchesellinae</taxon>
        <taxon>Orchesella</taxon>
    </lineage>
</organism>
<gene>
    <name evidence="3" type="ORF">ODALV1_LOCUS9477</name>
</gene>
<dbReference type="Gene3D" id="1.25.40.10">
    <property type="entry name" value="Tetratricopeptide repeat domain"/>
    <property type="match status" value="3"/>
</dbReference>
<comment type="similarity">
    <text evidence="1 2">Belongs to the CNOT10 family.</text>
</comment>
<accession>A0ABP1QF62</accession>
<dbReference type="PANTHER" id="PTHR12979:SF5">
    <property type="entry name" value="CCR4-NOT TRANSCRIPTION COMPLEX SUBUNIT 10"/>
    <property type="match status" value="1"/>
</dbReference>
<keyword evidence="2" id="KW-0805">Transcription regulation</keyword>
<keyword evidence="2" id="KW-0804">Transcription</keyword>